<dbReference type="PANTHER" id="PTHR48111">
    <property type="entry name" value="REGULATOR OF RPOS"/>
    <property type="match status" value="1"/>
</dbReference>
<dbReference type="Proteomes" id="UP000003781">
    <property type="component" value="Unassembled WGS sequence"/>
</dbReference>
<dbReference type="GO" id="GO:0006355">
    <property type="term" value="P:regulation of DNA-templated transcription"/>
    <property type="evidence" value="ECO:0007669"/>
    <property type="project" value="TreeGrafter"/>
</dbReference>
<gene>
    <name evidence="6" type="ORF">CY0110_20665</name>
</gene>
<sequence length="294" mass="33413">MPKDTCHVLLIEDKLENIELLQDLLSQSKPSSLAKGLTFPITSTRTLSDSLKSLEAHKFDVILLDLDLPDSKGLDTLIKLREKVANIPIIVEMDGQREGTVVESFQLGADGYLEIKSIDSNLLIHEIRLSIERQKYRAKINKRQEEIRQAQEFADLDDLIKSSRETSVTARLFGAYPLKESLPDIFEELTEAYGKLLDLSLEQRMFKVNYNISEQLRTLGDKLGFLKASPRDAIEIHTKVLKEKSQDVSVAKAQAYVAEGRLMILELMGYLASFYRKYYIGLSNINLSARKDYP</sequence>
<proteinExistence type="predicted"/>
<dbReference type="OrthoDB" id="456622at2"/>
<dbReference type="GO" id="GO:0005829">
    <property type="term" value="C:cytosol"/>
    <property type="evidence" value="ECO:0007669"/>
    <property type="project" value="TreeGrafter"/>
</dbReference>
<keyword evidence="2" id="KW-0238">DNA-binding</keyword>
<dbReference type="CDD" id="cd00156">
    <property type="entry name" value="REC"/>
    <property type="match status" value="1"/>
</dbReference>
<comment type="caution">
    <text evidence="6">The sequence shown here is derived from an EMBL/GenBank/DDBJ whole genome shotgun (WGS) entry which is preliminary data.</text>
</comment>
<keyword evidence="1" id="KW-0805">Transcription regulation</keyword>
<dbReference type="InterPro" id="IPR011006">
    <property type="entry name" value="CheY-like_superfamily"/>
</dbReference>
<dbReference type="GO" id="GO:0000976">
    <property type="term" value="F:transcription cis-regulatory region binding"/>
    <property type="evidence" value="ECO:0007669"/>
    <property type="project" value="TreeGrafter"/>
</dbReference>
<evidence type="ECO:0000256" key="1">
    <source>
        <dbReference type="ARBA" id="ARBA00023015"/>
    </source>
</evidence>
<dbReference type="InterPro" id="IPR001789">
    <property type="entry name" value="Sig_transdc_resp-reg_receiver"/>
</dbReference>
<feature type="domain" description="Response regulatory" evidence="5">
    <location>
        <begin position="7"/>
        <end position="130"/>
    </location>
</feature>
<feature type="modified residue" description="4-aspartylphosphate" evidence="4">
    <location>
        <position position="65"/>
    </location>
</feature>
<evidence type="ECO:0000256" key="2">
    <source>
        <dbReference type="ARBA" id="ARBA00023125"/>
    </source>
</evidence>
<dbReference type="EMBL" id="AAXW01000032">
    <property type="protein sequence ID" value="EAZ89994.1"/>
    <property type="molecule type" value="Genomic_DNA"/>
</dbReference>
<keyword evidence="7" id="KW-1185">Reference proteome</keyword>
<evidence type="ECO:0000256" key="4">
    <source>
        <dbReference type="PROSITE-ProRule" id="PRU00169"/>
    </source>
</evidence>
<evidence type="ECO:0000256" key="3">
    <source>
        <dbReference type="ARBA" id="ARBA00023163"/>
    </source>
</evidence>
<keyword evidence="3" id="KW-0804">Transcription</keyword>
<dbReference type="GO" id="GO:0032993">
    <property type="term" value="C:protein-DNA complex"/>
    <property type="evidence" value="ECO:0007669"/>
    <property type="project" value="TreeGrafter"/>
</dbReference>
<accession>A3IU20</accession>
<evidence type="ECO:0000259" key="5">
    <source>
        <dbReference type="PROSITE" id="PS50110"/>
    </source>
</evidence>
<evidence type="ECO:0000313" key="6">
    <source>
        <dbReference type="EMBL" id="EAZ89994.1"/>
    </source>
</evidence>
<name>A3IU20_9CHRO</name>
<organism evidence="6 7">
    <name type="scientific">Crocosphaera chwakensis CCY0110</name>
    <dbReference type="NCBI Taxonomy" id="391612"/>
    <lineage>
        <taxon>Bacteria</taxon>
        <taxon>Bacillati</taxon>
        <taxon>Cyanobacteriota</taxon>
        <taxon>Cyanophyceae</taxon>
        <taxon>Oscillatoriophycideae</taxon>
        <taxon>Chroococcales</taxon>
        <taxon>Aphanothecaceae</taxon>
        <taxon>Crocosphaera</taxon>
        <taxon>Crocosphaera chwakensis</taxon>
    </lineage>
</organism>
<dbReference type="SMART" id="SM00448">
    <property type="entry name" value="REC"/>
    <property type="match status" value="1"/>
</dbReference>
<dbReference type="GO" id="GO:0000156">
    <property type="term" value="F:phosphorelay response regulator activity"/>
    <property type="evidence" value="ECO:0007669"/>
    <property type="project" value="TreeGrafter"/>
</dbReference>
<dbReference type="Gene3D" id="3.40.50.2300">
    <property type="match status" value="1"/>
</dbReference>
<evidence type="ECO:0000313" key="7">
    <source>
        <dbReference type="Proteomes" id="UP000003781"/>
    </source>
</evidence>
<keyword evidence="4" id="KW-0597">Phosphoprotein</keyword>
<reference evidence="6 7" key="1">
    <citation type="submission" date="2007-03" db="EMBL/GenBank/DDBJ databases">
        <authorList>
            <person name="Stal L."/>
            <person name="Ferriera S."/>
            <person name="Johnson J."/>
            <person name="Kravitz S."/>
            <person name="Beeson K."/>
            <person name="Sutton G."/>
            <person name="Rogers Y.-H."/>
            <person name="Friedman R."/>
            <person name="Frazier M."/>
            <person name="Venter J.C."/>
        </authorList>
    </citation>
    <scope>NUCLEOTIDE SEQUENCE [LARGE SCALE GENOMIC DNA]</scope>
    <source>
        <strain evidence="6 7">CCY0110</strain>
    </source>
</reference>
<protein>
    <submittedName>
        <fullName evidence="6">NarL subfamily protein</fullName>
    </submittedName>
</protein>
<dbReference type="SUPFAM" id="SSF52172">
    <property type="entry name" value="CheY-like"/>
    <property type="match status" value="1"/>
</dbReference>
<dbReference type="PANTHER" id="PTHR48111:SF67">
    <property type="entry name" value="TRANSCRIPTIONAL REGULATORY PROTEIN TCTD"/>
    <property type="match status" value="1"/>
</dbReference>
<dbReference type="InterPro" id="IPR039420">
    <property type="entry name" value="WalR-like"/>
</dbReference>
<dbReference type="AlphaFoldDB" id="A3IU20"/>
<dbReference type="PROSITE" id="PS50110">
    <property type="entry name" value="RESPONSE_REGULATORY"/>
    <property type="match status" value="1"/>
</dbReference>
<dbReference type="eggNOG" id="COG0745">
    <property type="taxonomic scope" value="Bacteria"/>
</dbReference>
<dbReference type="RefSeq" id="WP_008276875.1">
    <property type="nucleotide sequence ID" value="NZ_AAXW01000032.1"/>
</dbReference>
<dbReference type="Pfam" id="PF00072">
    <property type="entry name" value="Response_reg"/>
    <property type="match status" value="1"/>
</dbReference>